<dbReference type="EMBL" id="JACOOL010000003">
    <property type="protein sequence ID" value="MBC5636321.1"/>
    <property type="molecule type" value="Genomic_DNA"/>
</dbReference>
<keyword evidence="1" id="KW-1133">Transmembrane helix</keyword>
<evidence type="ECO:0000313" key="4">
    <source>
        <dbReference type="EMBL" id="MBC5636321.1"/>
    </source>
</evidence>
<keyword evidence="1" id="KW-0472">Membrane</keyword>
<dbReference type="InterPro" id="IPR025436">
    <property type="entry name" value="DUF4179"/>
</dbReference>
<evidence type="ECO:0000259" key="2">
    <source>
        <dbReference type="Pfam" id="PF13786"/>
    </source>
</evidence>
<organism evidence="4 5">
    <name type="scientific">Ornithinibacillus hominis</name>
    <dbReference type="NCBI Taxonomy" id="2763055"/>
    <lineage>
        <taxon>Bacteria</taxon>
        <taxon>Bacillati</taxon>
        <taxon>Bacillota</taxon>
        <taxon>Bacilli</taxon>
        <taxon>Bacillales</taxon>
        <taxon>Bacillaceae</taxon>
        <taxon>Ornithinibacillus</taxon>
    </lineage>
</organism>
<evidence type="ECO:0000256" key="1">
    <source>
        <dbReference type="SAM" id="Phobius"/>
    </source>
</evidence>
<keyword evidence="5" id="KW-1185">Reference proteome</keyword>
<dbReference type="Gene3D" id="2.60.40.1640">
    <property type="entry name" value="Conserved domain protein"/>
    <property type="match status" value="1"/>
</dbReference>
<dbReference type="InterPro" id="IPR040680">
    <property type="entry name" value="DUF5643"/>
</dbReference>
<feature type="domain" description="DUF5643" evidence="3">
    <location>
        <begin position="237"/>
        <end position="357"/>
    </location>
</feature>
<dbReference type="AlphaFoldDB" id="A0A923RH27"/>
<comment type="caution">
    <text evidence="4">The sequence shown here is derived from an EMBL/GenBank/DDBJ whole genome shotgun (WGS) entry which is preliminary data.</text>
</comment>
<dbReference type="Proteomes" id="UP000637359">
    <property type="component" value="Unassembled WGS sequence"/>
</dbReference>
<proteinExistence type="predicted"/>
<dbReference type="Gene3D" id="2.60.40.1630">
    <property type="entry name" value="bacillus anthracis domain"/>
    <property type="match status" value="1"/>
</dbReference>
<dbReference type="Pfam" id="PF13786">
    <property type="entry name" value="DUF4179"/>
    <property type="match status" value="1"/>
</dbReference>
<keyword evidence="1" id="KW-0812">Transmembrane</keyword>
<feature type="transmembrane region" description="Helical" evidence="1">
    <location>
        <begin position="44"/>
        <end position="63"/>
    </location>
</feature>
<evidence type="ECO:0000259" key="3">
    <source>
        <dbReference type="Pfam" id="PF18705"/>
    </source>
</evidence>
<accession>A0A923RH27</accession>
<protein>
    <submittedName>
        <fullName evidence="4">DUF4179 domain-containing protein</fullName>
    </submittedName>
</protein>
<reference evidence="4" key="1">
    <citation type="submission" date="2020-08" db="EMBL/GenBank/DDBJ databases">
        <title>Genome public.</title>
        <authorList>
            <person name="Liu C."/>
            <person name="Sun Q."/>
        </authorList>
    </citation>
    <scope>NUCLEOTIDE SEQUENCE</scope>
    <source>
        <strain evidence="4">BX22</strain>
    </source>
</reference>
<sequence>MKEKYFQEIYEQIDVPKEDVQNSIRNGIKRAEFSSKKKKRSLRGIAVAAILLVTTITMLSFSFPSFAEKLPIIGTIFELFQDDEKRYIFDEYESHSTYLNMTKESNGVSITFTEAVYDGENITIAFKMESEHDLGEEPFIEWDTPQAIITAMFSGSQLIKKIDENEYAGILIFNFEKGHHPDTFDFTWKASKIGTFDKEIDQTQLINTIEGNWLFELTLDNIGSQTQEFDNLLSKGEGMELELKSITRTPISTSFYTKEKVSKNLKEWEEENWSAVIFDYELKDNLGNEYTVVTNGSYGNHQYVMNGRFMTTNIAEEAKSIIITPIATPWKQVDEPGRKYGTGIAPARESFKLDPIEVQLD</sequence>
<gene>
    <name evidence="4" type="ORF">H8S33_05700</name>
</gene>
<feature type="domain" description="DUF4179" evidence="2">
    <location>
        <begin position="37"/>
        <end position="130"/>
    </location>
</feature>
<dbReference type="RefSeq" id="WP_186869031.1">
    <property type="nucleotide sequence ID" value="NZ_JACOOL010000003.1"/>
</dbReference>
<dbReference type="Pfam" id="PF18705">
    <property type="entry name" value="DUF5643"/>
    <property type="match status" value="1"/>
</dbReference>
<evidence type="ECO:0000313" key="5">
    <source>
        <dbReference type="Proteomes" id="UP000637359"/>
    </source>
</evidence>
<name>A0A923RH27_9BACI</name>